<evidence type="ECO:0000313" key="2">
    <source>
        <dbReference type="Proteomes" id="UP000092154"/>
    </source>
</evidence>
<accession>A0A1B7MFB9</accession>
<gene>
    <name evidence="1" type="ORF">K503DRAFT_806184</name>
</gene>
<dbReference type="EMBL" id="KV449472">
    <property type="protein sequence ID" value="OAX31295.1"/>
    <property type="molecule type" value="Genomic_DNA"/>
</dbReference>
<evidence type="ECO:0000313" key="1">
    <source>
        <dbReference type="EMBL" id="OAX31295.1"/>
    </source>
</evidence>
<dbReference type="AlphaFoldDB" id="A0A1B7MFB9"/>
<dbReference type="OrthoDB" id="5352132at2759"/>
<dbReference type="InParanoid" id="A0A1B7MFB9"/>
<keyword evidence="2" id="KW-1185">Reference proteome</keyword>
<reference evidence="1 2" key="1">
    <citation type="submission" date="2016-06" db="EMBL/GenBank/DDBJ databases">
        <title>Comparative genomics of the ectomycorrhizal sister species Rhizopogon vinicolor and Rhizopogon vesiculosus (Basidiomycota: Boletales) reveals a divergence of the mating type B locus.</title>
        <authorList>
            <consortium name="DOE Joint Genome Institute"/>
            <person name="Mujic A.B."/>
            <person name="Kuo A."/>
            <person name="Tritt A."/>
            <person name="Lipzen A."/>
            <person name="Chen C."/>
            <person name="Johnson J."/>
            <person name="Sharma A."/>
            <person name="Barry K."/>
            <person name="Grigoriev I.V."/>
            <person name="Spatafora J.W."/>
        </authorList>
    </citation>
    <scope>NUCLEOTIDE SEQUENCE [LARGE SCALE GENOMIC DNA]</scope>
    <source>
        <strain evidence="1 2">AM-OR11-026</strain>
    </source>
</reference>
<protein>
    <submittedName>
        <fullName evidence="1">Uncharacterized protein</fullName>
    </submittedName>
</protein>
<dbReference type="Proteomes" id="UP000092154">
    <property type="component" value="Unassembled WGS sequence"/>
</dbReference>
<sequence length="87" mass="9704">MGRSSNKSNESPYPSLDPYKPAFAPAYLPPKKSVDVIAEAWTHIPRVSSLGGHLVTLARRGIIIWQTNTSYFMQPFGLPQLSAYVQR</sequence>
<name>A0A1B7MFB9_9AGAM</name>
<organism evidence="1 2">
    <name type="scientific">Rhizopogon vinicolor AM-OR11-026</name>
    <dbReference type="NCBI Taxonomy" id="1314800"/>
    <lineage>
        <taxon>Eukaryota</taxon>
        <taxon>Fungi</taxon>
        <taxon>Dikarya</taxon>
        <taxon>Basidiomycota</taxon>
        <taxon>Agaricomycotina</taxon>
        <taxon>Agaricomycetes</taxon>
        <taxon>Agaricomycetidae</taxon>
        <taxon>Boletales</taxon>
        <taxon>Suillineae</taxon>
        <taxon>Rhizopogonaceae</taxon>
        <taxon>Rhizopogon</taxon>
    </lineage>
</organism>
<proteinExistence type="predicted"/>